<evidence type="ECO:0000256" key="1">
    <source>
        <dbReference type="ARBA" id="ARBA00009762"/>
    </source>
</evidence>
<dbReference type="Proteomes" id="UP000784294">
    <property type="component" value="Unassembled WGS sequence"/>
</dbReference>
<comment type="similarity">
    <text evidence="1">Belongs to the eukaryotic-type primase small subunit family.</text>
</comment>
<evidence type="ECO:0000313" key="2">
    <source>
        <dbReference type="EMBL" id="VEL41361.1"/>
    </source>
</evidence>
<dbReference type="PANTHER" id="PTHR10536">
    <property type="entry name" value="DNA PRIMASE SMALL SUBUNIT"/>
    <property type="match status" value="1"/>
</dbReference>
<organism evidence="2 3">
    <name type="scientific">Protopolystoma xenopodis</name>
    <dbReference type="NCBI Taxonomy" id="117903"/>
    <lineage>
        <taxon>Eukaryota</taxon>
        <taxon>Metazoa</taxon>
        <taxon>Spiralia</taxon>
        <taxon>Lophotrochozoa</taxon>
        <taxon>Platyhelminthes</taxon>
        <taxon>Monogenea</taxon>
        <taxon>Polyopisthocotylea</taxon>
        <taxon>Polystomatidea</taxon>
        <taxon>Polystomatidae</taxon>
        <taxon>Protopolystoma</taxon>
    </lineage>
</organism>
<evidence type="ECO:0000313" key="3">
    <source>
        <dbReference type="Proteomes" id="UP000784294"/>
    </source>
</evidence>
<reference evidence="2" key="1">
    <citation type="submission" date="2018-11" db="EMBL/GenBank/DDBJ databases">
        <authorList>
            <consortium name="Pathogen Informatics"/>
        </authorList>
    </citation>
    <scope>NUCLEOTIDE SEQUENCE</scope>
</reference>
<dbReference type="EMBL" id="CAAALY010268979">
    <property type="protein sequence ID" value="VEL41361.1"/>
    <property type="molecule type" value="Genomic_DNA"/>
</dbReference>
<gene>
    <name evidence="2" type="ORF">PXEA_LOCUS34801</name>
</gene>
<protein>
    <submittedName>
        <fullName evidence="2">Uncharacterized protein</fullName>
    </submittedName>
</protein>
<proteinExistence type="inferred from homology"/>
<dbReference type="AlphaFoldDB" id="A0A3S5BDH8"/>
<name>A0A3S5BDH8_9PLAT</name>
<comment type="caution">
    <text evidence="2">The sequence shown here is derived from an EMBL/GenBank/DDBJ whole genome shotgun (WGS) entry which is preliminary data.</text>
</comment>
<dbReference type="Gene3D" id="3.90.920.10">
    <property type="entry name" value="DNA primase, PRIM domain"/>
    <property type="match status" value="1"/>
</dbReference>
<accession>A0A3S5BDH8</accession>
<sequence length="156" mass="17435">MDEMNLINGTSKMLSVLDPALHPSAEAAASILIERFNLYTSSQYGQALLTSQDKANRLLSLLPPDLHVARDELAGHWSYSEDFIGNESEDSRRQKVSEEAGLNQRPHGVDLSVKRWNTLKTFLAKTNRQTVTKTIALNYLYPRLDVNVTTGGPKHI</sequence>
<keyword evidence="3" id="KW-1185">Reference proteome</keyword>